<dbReference type="Gene3D" id="1.20.58.530">
    <property type="match status" value="1"/>
</dbReference>
<feature type="domain" description="Myosin motor" evidence="7">
    <location>
        <begin position="1"/>
        <end position="372"/>
    </location>
</feature>
<dbReference type="PANTHER" id="PTHR13140:SF836">
    <property type="entry name" value="MYOSIN-6"/>
    <property type="match status" value="1"/>
</dbReference>
<accession>A0ABY9C8M5</accession>
<protein>
    <recommendedName>
        <fullName evidence="7">Myosin motor domain-containing protein</fullName>
    </recommendedName>
</protein>
<dbReference type="Proteomes" id="UP001227230">
    <property type="component" value="Chromosome 7"/>
</dbReference>
<dbReference type="PROSITE" id="PS51456">
    <property type="entry name" value="MYOSIN_MOTOR"/>
    <property type="match status" value="1"/>
</dbReference>
<evidence type="ECO:0000259" key="7">
    <source>
        <dbReference type="PROSITE" id="PS51456"/>
    </source>
</evidence>
<proteinExistence type="inferred from homology"/>
<dbReference type="SUPFAM" id="SSF52540">
    <property type="entry name" value="P-loop containing nucleoside triphosphate hydrolases"/>
    <property type="match status" value="1"/>
</dbReference>
<evidence type="ECO:0000256" key="3">
    <source>
        <dbReference type="ARBA" id="ARBA00023123"/>
    </source>
</evidence>
<evidence type="ECO:0000313" key="8">
    <source>
        <dbReference type="EMBL" id="WJZ91162.1"/>
    </source>
</evidence>
<evidence type="ECO:0000256" key="2">
    <source>
        <dbReference type="ARBA" id="ARBA00022840"/>
    </source>
</evidence>
<dbReference type="InterPro" id="IPR001609">
    <property type="entry name" value="Myosin_head_motor_dom-like"/>
</dbReference>
<dbReference type="PANTHER" id="PTHR13140">
    <property type="entry name" value="MYOSIN"/>
    <property type="match status" value="1"/>
</dbReference>
<organism evidence="8 9">
    <name type="scientific">Vitis vinifera</name>
    <name type="common">Grape</name>
    <dbReference type="NCBI Taxonomy" id="29760"/>
    <lineage>
        <taxon>Eukaryota</taxon>
        <taxon>Viridiplantae</taxon>
        <taxon>Streptophyta</taxon>
        <taxon>Embryophyta</taxon>
        <taxon>Tracheophyta</taxon>
        <taxon>Spermatophyta</taxon>
        <taxon>Magnoliopsida</taxon>
        <taxon>eudicotyledons</taxon>
        <taxon>Gunneridae</taxon>
        <taxon>Pentapetalae</taxon>
        <taxon>rosids</taxon>
        <taxon>Vitales</taxon>
        <taxon>Vitaceae</taxon>
        <taxon>Viteae</taxon>
        <taxon>Vitis</taxon>
    </lineage>
</organism>
<evidence type="ECO:0000313" key="9">
    <source>
        <dbReference type="Proteomes" id="UP001227230"/>
    </source>
</evidence>
<evidence type="ECO:0000256" key="6">
    <source>
        <dbReference type="PROSITE-ProRule" id="PRU00782"/>
    </source>
</evidence>
<keyword evidence="3 6" id="KW-0518">Myosin</keyword>
<keyword evidence="4" id="KW-0505">Motor protein</keyword>
<dbReference type="InterPro" id="IPR027417">
    <property type="entry name" value="P-loop_NTPase"/>
</dbReference>
<feature type="region of interest" description="Actin-binding" evidence="6">
    <location>
        <begin position="253"/>
        <end position="275"/>
    </location>
</feature>
<evidence type="ECO:0000256" key="5">
    <source>
        <dbReference type="ARBA" id="ARBA00023203"/>
    </source>
</evidence>
<dbReference type="PRINTS" id="PR00193">
    <property type="entry name" value="MYOSINHEAVY"/>
</dbReference>
<keyword evidence="5 6" id="KW-0009">Actin-binding</keyword>
<keyword evidence="1" id="KW-0547">Nucleotide-binding</keyword>
<comment type="similarity">
    <text evidence="6">Belongs to the TRAFAC class myosin-kinesin ATPase superfamily. Myosin family.</text>
</comment>
<keyword evidence="9" id="KW-1185">Reference proteome</keyword>
<evidence type="ECO:0000256" key="1">
    <source>
        <dbReference type="ARBA" id="ARBA00022741"/>
    </source>
</evidence>
<evidence type="ECO:0000256" key="4">
    <source>
        <dbReference type="ARBA" id="ARBA00023175"/>
    </source>
</evidence>
<dbReference type="Gene3D" id="3.40.850.10">
    <property type="entry name" value="Kinesin motor domain"/>
    <property type="match status" value="1"/>
</dbReference>
<dbReference type="Gene3D" id="1.20.5.4820">
    <property type="match status" value="1"/>
</dbReference>
<dbReference type="InterPro" id="IPR036961">
    <property type="entry name" value="Kinesin_motor_dom_sf"/>
</dbReference>
<dbReference type="Pfam" id="PF00063">
    <property type="entry name" value="Myosin_head"/>
    <property type="match status" value="1"/>
</dbReference>
<sequence length="466" mass="53345">MGKIAFWGEILKKSTERRAEREGDWKQDYPGNLPLEFKENGTLLGRLFDWTVDKINNFIGQDPDSKVLIEVLDIYGFESFKTSSFEQFCINLAKEKLQQHFNQHVFKMEQEEYTKEEIDWSYIDYVDNQDILDLIEKKPGGIIALLDETCIFFPRSTHETFSQKLYQTFKSHKRFSKPKLSPTDFTIYHYAGDVTYQTEHFLDKNKDYVVAEHQSLLSASRYSLVADLFPPLPGESSKTLKFSSIGSRFKQQLQSLLETLSATEPHYVRCVKPNNPFKPSIFENNNVLQQLRYGGALKVIRISCAGYPTRRMFVEFIARFGILAPNVLEGSCDEVTASKRILEEVDLKGDQIGKAKVFLIAGQTTELDARRNEVLGRSVSIIQRKVRSYLTRVPLTIVPEPTQAQCHDIDREVSQFIAELDHGLSSVATSPQAYSLALNPTIKLPHDEPTTWLGTVSATVFEYPFF</sequence>
<reference evidence="8 9" key="1">
    <citation type="journal article" date="2023" name="Hortic Res">
        <title>The complete reference genome for grapevine (Vitis vinifera L.) genetics and breeding.</title>
        <authorList>
            <person name="Shi X."/>
            <person name="Cao S."/>
            <person name="Wang X."/>
            <person name="Huang S."/>
            <person name="Wang Y."/>
            <person name="Liu Z."/>
            <person name="Liu W."/>
            <person name="Leng X."/>
            <person name="Peng Y."/>
            <person name="Wang N."/>
            <person name="Wang Y."/>
            <person name="Ma Z."/>
            <person name="Xu X."/>
            <person name="Zhang F."/>
            <person name="Xue H."/>
            <person name="Zhong H."/>
            <person name="Wang Y."/>
            <person name="Zhang K."/>
            <person name="Velt A."/>
            <person name="Avia K."/>
            <person name="Holtgrawe D."/>
            <person name="Grimplet J."/>
            <person name="Matus J.T."/>
            <person name="Ware D."/>
            <person name="Wu X."/>
            <person name="Wang H."/>
            <person name="Liu C."/>
            <person name="Fang Y."/>
            <person name="Rustenholz C."/>
            <person name="Cheng Z."/>
            <person name="Xiao H."/>
            <person name="Zhou Y."/>
        </authorList>
    </citation>
    <scope>NUCLEOTIDE SEQUENCE [LARGE SCALE GENOMIC DNA]</scope>
    <source>
        <strain evidence="9">cv. Pinot noir / PN40024</strain>
        <tissue evidence="8">Leaf</tissue>
    </source>
</reference>
<name>A0ABY9C8M5_VITVI</name>
<gene>
    <name evidence="8" type="ORF">VitviT2T_010261</name>
</gene>
<comment type="caution">
    <text evidence="6">Lacks conserved residue(s) required for the propagation of feature annotation.</text>
</comment>
<keyword evidence="2" id="KW-0067">ATP-binding</keyword>
<dbReference type="Gene3D" id="1.20.120.720">
    <property type="entry name" value="Myosin VI head, motor domain, U50 subdomain"/>
    <property type="match status" value="1"/>
</dbReference>
<dbReference type="SMART" id="SM00242">
    <property type="entry name" value="MYSc"/>
    <property type="match status" value="1"/>
</dbReference>
<dbReference type="EMBL" id="CP126654">
    <property type="protein sequence ID" value="WJZ91162.1"/>
    <property type="molecule type" value="Genomic_DNA"/>
</dbReference>